<organism evidence="1">
    <name type="scientific">viral metagenome</name>
    <dbReference type="NCBI Taxonomy" id="1070528"/>
    <lineage>
        <taxon>unclassified sequences</taxon>
        <taxon>metagenomes</taxon>
        <taxon>organismal metagenomes</taxon>
    </lineage>
</organism>
<reference evidence="1" key="1">
    <citation type="journal article" date="2020" name="Nature">
        <title>Giant virus diversity and host interactions through global metagenomics.</title>
        <authorList>
            <person name="Schulz F."/>
            <person name="Roux S."/>
            <person name="Paez-Espino D."/>
            <person name="Jungbluth S."/>
            <person name="Walsh D.A."/>
            <person name="Denef V.J."/>
            <person name="McMahon K.D."/>
            <person name="Konstantinidis K.T."/>
            <person name="Eloe-Fadrosh E.A."/>
            <person name="Kyrpides N.C."/>
            <person name="Woyke T."/>
        </authorList>
    </citation>
    <scope>NUCLEOTIDE SEQUENCE</scope>
    <source>
        <strain evidence="1">GVMAG-M-3300023179-4</strain>
    </source>
</reference>
<dbReference type="EMBL" id="MN739831">
    <property type="protein sequence ID" value="QHT73764.1"/>
    <property type="molecule type" value="Genomic_DNA"/>
</dbReference>
<name>A0A6C0GZN2_9ZZZZ</name>
<evidence type="ECO:0000313" key="1">
    <source>
        <dbReference type="EMBL" id="QHT73764.1"/>
    </source>
</evidence>
<accession>A0A6C0GZN2</accession>
<sequence>MENKNLLFIKNNCKISEKLISLVSDTYKIINVENKKIPNELKDYDVPFIIVKKIIKPIEGNDAIAYLENQKFFNQITNNISIPVVQMKQIVNELDKKGINKEYTKMSDDYTFIEDGKNIEKIHCNVNSLDDLKIDLTTDFNDEKTLNQKDTEKELKNMILNRNKQLHLHLKSRIKK</sequence>
<dbReference type="AlphaFoldDB" id="A0A6C0GZN2"/>
<protein>
    <submittedName>
        <fullName evidence="1">Uncharacterized protein</fullName>
    </submittedName>
</protein>
<proteinExistence type="predicted"/>